<keyword evidence="1" id="KW-0547">Nucleotide-binding</keyword>
<evidence type="ECO:0000256" key="1">
    <source>
        <dbReference type="HAMAP-Rule" id="MF_00165"/>
    </source>
</evidence>
<keyword evidence="3" id="KW-1185">Reference proteome</keyword>
<dbReference type="EMBL" id="LT594324">
    <property type="protein sequence ID" value="SBT40783.1"/>
    <property type="molecule type" value="Genomic_DNA"/>
</dbReference>
<dbReference type="EC" id="2.7.4.9" evidence="1"/>
<dbReference type="GO" id="GO:0006233">
    <property type="term" value="P:dTDP biosynthetic process"/>
    <property type="evidence" value="ECO:0007669"/>
    <property type="project" value="InterPro"/>
</dbReference>
<dbReference type="HAMAP" id="MF_00165">
    <property type="entry name" value="Thymidylate_kinase"/>
    <property type="match status" value="1"/>
</dbReference>
<keyword evidence="1" id="KW-0808">Transferase</keyword>
<name>A0A1A8ZA88_9ACTN</name>
<proteinExistence type="inferred from homology"/>
<dbReference type="SUPFAM" id="SSF52540">
    <property type="entry name" value="P-loop containing nucleoside triphosphate hydrolases"/>
    <property type="match status" value="1"/>
</dbReference>
<reference evidence="2 3" key="1">
    <citation type="submission" date="2016-06" db="EMBL/GenBank/DDBJ databases">
        <authorList>
            <person name="Kjaerup R.B."/>
            <person name="Dalgaard T.S."/>
            <person name="Juul-Madsen H.R."/>
        </authorList>
    </citation>
    <scope>NUCLEOTIDE SEQUENCE [LARGE SCALE GENOMIC DNA]</scope>
    <source>
        <strain evidence="2 3">DSM 45248</strain>
    </source>
</reference>
<dbReference type="GO" id="GO:0005524">
    <property type="term" value="F:ATP binding"/>
    <property type="evidence" value="ECO:0007669"/>
    <property type="project" value="UniProtKB-UniRule"/>
</dbReference>
<keyword evidence="1" id="KW-0545">Nucleotide biosynthesis</keyword>
<comment type="similarity">
    <text evidence="1">Belongs to the thymidylate kinase family.</text>
</comment>
<dbReference type="GO" id="GO:0004798">
    <property type="term" value="F:dTMP kinase activity"/>
    <property type="evidence" value="ECO:0007669"/>
    <property type="project" value="UniProtKB-UniRule"/>
</dbReference>
<evidence type="ECO:0000313" key="2">
    <source>
        <dbReference type="EMBL" id="SBT40783.1"/>
    </source>
</evidence>
<keyword evidence="1" id="KW-0067">ATP-binding</keyword>
<gene>
    <name evidence="1" type="primary">tmk</name>
    <name evidence="2" type="ORF">GA0070621_1060</name>
</gene>
<comment type="function">
    <text evidence="1">Phosphorylation of dTMP to form dTDP in both de novo and salvage pathways of dTTP synthesis.</text>
</comment>
<comment type="catalytic activity">
    <reaction evidence="1">
        <text>dTMP + ATP = dTDP + ADP</text>
        <dbReference type="Rhea" id="RHEA:13517"/>
        <dbReference type="ChEBI" id="CHEBI:30616"/>
        <dbReference type="ChEBI" id="CHEBI:58369"/>
        <dbReference type="ChEBI" id="CHEBI:63528"/>
        <dbReference type="ChEBI" id="CHEBI:456216"/>
        <dbReference type="EC" id="2.7.4.9"/>
    </reaction>
</comment>
<dbReference type="InterPro" id="IPR018094">
    <property type="entry name" value="Thymidylate_kinase"/>
</dbReference>
<accession>A0A1A8ZA88</accession>
<dbReference type="Proteomes" id="UP000198765">
    <property type="component" value="Chromosome I"/>
</dbReference>
<evidence type="ECO:0000313" key="3">
    <source>
        <dbReference type="Proteomes" id="UP000198765"/>
    </source>
</evidence>
<dbReference type="Gene3D" id="3.40.50.300">
    <property type="entry name" value="P-loop containing nucleotide triphosphate hydrolases"/>
    <property type="match status" value="1"/>
</dbReference>
<dbReference type="InterPro" id="IPR027417">
    <property type="entry name" value="P-loop_NTPase"/>
</dbReference>
<protein>
    <recommendedName>
        <fullName evidence="1">Thymidylate kinase</fullName>
        <ecNumber evidence="1">2.7.4.9</ecNumber>
    </recommendedName>
    <alternativeName>
        <fullName evidence="1">dTMP kinase</fullName>
    </alternativeName>
</protein>
<sequence>MPDITTPAADAEAGPSWRFAPPRGRLVTFEGVWGAGKTTAAQLVGAGLRRAGFTVRVVHYGGEPGSIGRLSAFLERSPLRVRTGLGGYALPHHSTVDVLLRLCREAHHHIHCFRPALAANDVVLVDHGVYSKLAWALAVLTETAPEVDPARTLERLRAVVAPWFCEPDVPVYLDTPWPLARERAIARGRGGGDPAAIERLLFLPRYTAAYRQVLAGHEDRVARVRVGLRAAGAVADEITSRLLSTLRAAPLAATAPGRE</sequence>
<dbReference type="GO" id="GO:0006235">
    <property type="term" value="P:dTTP biosynthetic process"/>
    <property type="evidence" value="ECO:0007669"/>
    <property type="project" value="UniProtKB-UniRule"/>
</dbReference>
<dbReference type="OrthoDB" id="3637120at2"/>
<keyword evidence="1 2" id="KW-0418">Kinase</keyword>
<dbReference type="PATRIC" id="fig|299146.4.peg.1096"/>
<dbReference type="AlphaFoldDB" id="A0A1A8ZA88"/>
<organism evidence="2 3">
    <name type="scientific">Micromonospora narathiwatensis</name>
    <dbReference type="NCBI Taxonomy" id="299146"/>
    <lineage>
        <taxon>Bacteria</taxon>
        <taxon>Bacillati</taxon>
        <taxon>Actinomycetota</taxon>
        <taxon>Actinomycetes</taxon>
        <taxon>Micromonosporales</taxon>
        <taxon>Micromonosporaceae</taxon>
        <taxon>Micromonospora</taxon>
    </lineage>
</organism>
<comment type="caution">
    <text evidence="1">Lacks conserved residue(s) required for the propagation of feature annotation.</text>
</comment>